<accession>A0AAV2G911</accession>
<dbReference type="Proteomes" id="UP001497516">
    <property type="component" value="Chromosome 8"/>
</dbReference>
<organism evidence="1 2">
    <name type="scientific">Linum trigynum</name>
    <dbReference type="NCBI Taxonomy" id="586398"/>
    <lineage>
        <taxon>Eukaryota</taxon>
        <taxon>Viridiplantae</taxon>
        <taxon>Streptophyta</taxon>
        <taxon>Embryophyta</taxon>
        <taxon>Tracheophyta</taxon>
        <taxon>Spermatophyta</taxon>
        <taxon>Magnoliopsida</taxon>
        <taxon>eudicotyledons</taxon>
        <taxon>Gunneridae</taxon>
        <taxon>Pentapetalae</taxon>
        <taxon>rosids</taxon>
        <taxon>fabids</taxon>
        <taxon>Malpighiales</taxon>
        <taxon>Linaceae</taxon>
        <taxon>Linum</taxon>
    </lineage>
</organism>
<evidence type="ECO:0000313" key="1">
    <source>
        <dbReference type="EMBL" id="CAL1406802.1"/>
    </source>
</evidence>
<dbReference type="AlphaFoldDB" id="A0AAV2G911"/>
<gene>
    <name evidence="1" type="ORF">LTRI10_LOCUS46504</name>
</gene>
<evidence type="ECO:0000313" key="2">
    <source>
        <dbReference type="Proteomes" id="UP001497516"/>
    </source>
</evidence>
<keyword evidence="2" id="KW-1185">Reference proteome</keyword>
<sequence length="73" mass="8062">MKPRNGGVKIRAAVTKSNSNTTEWEMVLAIQVSIDYLEDVRASLRLLVGNRYRRHLELETSLETTSIGAGSSA</sequence>
<dbReference type="EMBL" id="OZ034821">
    <property type="protein sequence ID" value="CAL1406802.1"/>
    <property type="molecule type" value="Genomic_DNA"/>
</dbReference>
<protein>
    <submittedName>
        <fullName evidence="1">Uncharacterized protein</fullName>
    </submittedName>
</protein>
<name>A0AAV2G911_9ROSI</name>
<proteinExistence type="predicted"/>
<reference evidence="1 2" key="1">
    <citation type="submission" date="2024-04" db="EMBL/GenBank/DDBJ databases">
        <authorList>
            <person name="Fracassetti M."/>
        </authorList>
    </citation>
    <scope>NUCLEOTIDE SEQUENCE [LARGE SCALE GENOMIC DNA]</scope>
</reference>